<dbReference type="OrthoDB" id="300289at2759"/>
<evidence type="ECO:0000259" key="1">
    <source>
        <dbReference type="PROSITE" id="PS51205"/>
    </source>
</evidence>
<evidence type="ECO:0000313" key="3">
    <source>
        <dbReference type="Proteomes" id="UP000030745"/>
    </source>
</evidence>
<sequence>MVFAVAAWTPYQRNVHAFSTRSSTLSALLSPHRSEMSASFSSPTESRADRVAKEAKALKKRTHQIEWDARTDFLSGTWLRKSATTTSLRRLRAHAEAALHKRGLAILDAANDANWEAALATDILYQVLSRQVAWLQAIAAHVKKHAGTTSLRRRSADDAFARRSDDVKAAFQDDTYLAAHVSSLSLLLQATATPFHASDDPSNFDFAFEMVLVTSQFYKTEVGLRLERTAIAAFKDICHHVVPRATFTALHREICAHLATEHGVSAVDHTLRRLVRRLLCGRLGAAFYAPAVTTLAQDQRQFDASVESVRQLSLTDVGLIDVGVAHDEISLCRTIDAIEELPVLLPDDMLQTLMTAIATLHDEVGDALGVTSSLCLSADIVLPILVSVLSNAQLPLLYMQLHAMEAMGLEDASVGGETSYYVALLQAAAAAVVQHAAS</sequence>
<dbReference type="GeneID" id="24142457"/>
<gene>
    <name evidence="2" type="ORF">SPRG_22074</name>
</gene>
<accession>A0A067D6F8</accession>
<dbReference type="Gene3D" id="1.20.1050.80">
    <property type="entry name" value="VPS9 domain"/>
    <property type="match status" value="1"/>
</dbReference>
<evidence type="ECO:0000313" key="2">
    <source>
        <dbReference type="EMBL" id="KDO34246.1"/>
    </source>
</evidence>
<dbReference type="SUPFAM" id="SSF109993">
    <property type="entry name" value="VPS9 domain"/>
    <property type="match status" value="1"/>
</dbReference>
<dbReference type="InterPro" id="IPR037191">
    <property type="entry name" value="VPS9_dom_sf"/>
</dbReference>
<dbReference type="InterPro" id="IPR003123">
    <property type="entry name" value="VPS9"/>
</dbReference>
<organism evidence="2 3">
    <name type="scientific">Saprolegnia parasitica (strain CBS 223.65)</name>
    <dbReference type="NCBI Taxonomy" id="695850"/>
    <lineage>
        <taxon>Eukaryota</taxon>
        <taxon>Sar</taxon>
        <taxon>Stramenopiles</taxon>
        <taxon>Oomycota</taxon>
        <taxon>Saprolegniomycetes</taxon>
        <taxon>Saprolegniales</taxon>
        <taxon>Saprolegniaceae</taxon>
        <taxon>Saprolegnia</taxon>
    </lineage>
</organism>
<dbReference type="EMBL" id="KK583191">
    <property type="protein sequence ID" value="KDO34246.1"/>
    <property type="molecule type" value="Genomic_DNA"/>
</dbReference>
<protein>
    <recommendedName>
        <fullName evidence="1">VPS9 domain-containing protein</fullName>
    </recommendedName>
</protein>
<proteinExistence type="predicted"/>
<dbReference type="AlphaFoldDB" id="A0A067D6F8"/>
<dbReference type="PROSITE" id="PS51205">
    <property type="entry name" value="VPS9"/>
    <property type="match status" value="1"/>
</dbReference>
<dbReference type="VEuPathDB" id="FungiDB:SPRG_22074"/>
<reference evidence="2 3" key="1">
    <citation type="journal article" date="2013" name="PLoS Genet.">
        <title>Distinctive expansion of potential virulence genes in the genome of the oomycete fish pathogen Saprolegnia parasitica.</title>
        <authorList>
            <person name="Jiang R.H."/>
            <person name="de Bruijn I."/>
            <person name="Haas B.J."/>
            <person name="Belmonte R."/>
            <person name="Lobach L."/>
            <person name="Christie J."/>
            <person name="van den Ackerveken G."/>
            <person name="Bottin A."/>
            <person name="Bulone V."/>
            <person name="Diaz-Moreno S.M."/>
            <person name="Dumas B."/>
            <person name="Fan L."/>
            <person name="Gaulin E."/>
            <person name="Govers F."/>
            <person name="Grenville-Briggs L.J."/>
            <person name="Horner N.R."/>
            <person name="Levin J.Z."/>
            <person name="Mammella M."/>
            <person name="Meijer H.J."/>
            <person name="Morris P."/>
            <person name="Nusbaum C."/>
            <person name="Oome S."/>
            <person name="Phillips A.J."/>
            <person name="van Rooyen D."/>
            <person name="Rzeszutek E."/>
            <person name="Saraiva M."/>
            <person name="Secombes C.J."/>
            <person name="Seidl M.F."/>
            <person name="Snel B."/>
            <person name="Stassen J.H."/>
            <person name="Sykes S."/>
            <person name="Tripathy S."/>
            <person name="van den Berg H."/>
            <person name="Vega-Arreguin J.C."/>
            <person name="Wawra S."/>
            <person name="Young S.K."/>
            <person name="Zeng Q."/>
            <person name="Dieguez-Uribeondo J."/>
            <person name="Russ C."/>
            <person name="Tyler B.M."/>
            <person name="van West P."/>
        </authorList>
    </citation>
    <scope>NUCLEOTIDE SEQUENCE [LARGE SCALE GENOMIC DNA]</scope>
    <source>
        <strain evidence="2 3">CBS 223.65</strain>
    </source>
</reference>
<dbReference type="KEGG" id="spar:SPRG_22074"/>
<name>A0A067D6F8_SAPPC</name>
<dbReference type="RefSeq" id="XP_012195338.1">
    <property type="nucleotide sequence ID" value="XM_012339948.1"/>
</dbReference>
<keyword evidence="3" id="KW-1185">Reference proteome</keyword>
<dbReference type="Proteomes" id="UP000030745">
    <property type="component" value="Unassembled WGS sequence"/>
</dbReference>
<dbReference type="OMA" id="RTHQIEW"/>
<dbReference type="Pfam" id="PF02204">
    <property type="entry name" value="VPS9"/>
    <property type="match status" value="1"/>
</dbReference>
<feature type="domain" description="VPS9" evidence="1">
    <location>
        <begin position="296"/>
        <end position="438"/>
    </location>
</feature>